<dbReference type="GO" id="GO:0016020">
    <property type="term" value="C:membrane"/>
    <property type="evidence" value="ECO:0007669"/>
    <property type="project" value="UniProtKB-SubCell"/>
</dbReference>
<keyword evidence="6" id="KW-1133">Transmembrane helix</keyword>
<dbReference type="GeneID" id="37046525"/>
<evidence type="ECO:0000313" key="12">
    <source>
        <dbReference type="Proteomes" id="UP000245768"/>
    </source>
</evidence>
<dbReference type="Proteomes" id="UP000245768">
    <property type="component" value="Unassembled WGS sequence"/>
</dbReference>
<evidence type="ECO:0000256" key="1">
    <source>
        <dbReference type="ARBA" id="ARBA00004141"/>
    </source>
</evidence>
<dbReference type="OrthoDB" id="415315at2759"/>
<comment type="similarity">
    <text evidence="2 9">Belongs to the mitochondrial carrier (TC 2.A.29) family.</text>
</comment>
<protein>
    <submittedName>
        <fullName evidence="11">Mitochondrial carrier</fullName>
    </submittedName>
</protein>
<keyword evidence="12" id="KW-1185">Reference proteome</keyword>
<keyword evidence="3 9" id="KW-0813">Transport</keyword>
<evidence type="ECO:0000256" key="8">
    <source>
        <dbReference type="PROSITE-ProRule" id="PRU00282"/>
    </source>
</evidence>
<dbReference type="InterPro" id="IPR023395">
    <property type="entry name" value="MCP_dom_sf"/>
</dbReference>
<feature type="repeat" description="Solcar" evidence="8">
    <location>
        <begin position="97"/>
        <end position="178"/>
    </location>
</feature>
<accession>A0A316YVL7</accession>
<evidence type="ECO:0000256" key="2">
    <source>
        <dbReference type="ARBA" id="ARBA00006375"/>
    </source>
</evidence>
<dbReference type="PANTHER" id="PTHR45667">
    <property type="entry name" value="S-ADENOSYLMETHIONINE MITOCHONDRIAL CARRIER PROTEIN"/>
    <property type="match status" value="1"/>
</dbReference>
<proteinExistence type="inferred from homology"/>
<sequence length="367" mass="38853">MDTIVPGALAAFAVDCSIFPLDTIKSRVQAADYASRFPNGRGLYQGLWQGFGPVVVATLPSAALFFTTYEHAKALLTTPDRLPVWGAYVAADTSGRAVALGHAASSALAELASCAVLTPAETIKQRMQVAVGGPGSSSAHKMPSLALGSIWRGYWALAGRNLPFTALQFPLYEQFRGALARQVGLRPRRAAAGWDRAAHQDRQLQQPDVTTGDEARRRAYNAVRQRPPSSTAATTPQQAGGESAAAYYAKAGAVSGLSAAGAGAISALVTTPLDLVKTRIMLDSSSSSSSSGKHRKSALGMLRDILRTEGVRGVMRGGALRCAWTALGAGVYLGSYEAGREWWGDAGREQFESVKEKVSDEVLEPRR</sequence>
<evidence type="ECO:0000256" key="3">
    <source>
        <dbReference type="ARBA" id="ARBA00022448"/>
    </source>
</evidence>
<dbReference type="InParanoid" id="A0A316YVL7"/>
<reference evidence="11 12" key="1">
    <citation type="journal article" date="2018" name="Mol. Biol. Evol.">
        <title>Broad Genomic Sampling Reveals a Smut Pathogenic Ancestry of the Fungal Clade Ustilaginomycotina.</title>
        <authorList>
            <person name="Kijpornyongpan T."/>
            <person name="Mondo S.J."/>
            <person name="Barry K."/>
            <person name="Sandor L."/>
            <person name="Lee J."/>
            <person name="Lipzen A."/>
            <person name="Pangilinan J."/>
            <person name="LaButti K."/>
            <person name="Hainaut M."/>
            <person name="Henrissat B."/>
            <person name="Grigoriev I.V."/>
            <person name="Spatafora J.W."/>
            <person name="Aime M.C."/>
        </authorList>
    </citation>
    <scope>NUCLEOTIDE SEQUENCE [LARGE SCALE GENOMIC DNA]</scope>
    <source>
        <strain evidence="11 12">MCA 4198</strain>
    </source>
</reference>
<keyword evidence="4 8" id="KW-0812">Transmembrane</keyword>
<evidence type="ECO:0000256" key="4">
    <source>
        <dbReference type="ARBA" id="ARBA00022692"/>
    </source>
</evidence>
<evidence type="ECO:0000256" key="7">
    <source>
        <dbReference type="ARBA" id="ARBA00023136"/>
    </source>
</evidence>
<dbReference type="PROSITE" id="PS50920">
    <property type="entry name" value="SOLCAR"/>
    <property type="match status" value="3"/>
</dbReference>
<dbReference type="Gene3D" id="1.50.40.10">
    <property type="entry name" value="Mitochondrial carrier domain"/>
    <property type="match status" value="2"/>
</dbReference>
<feature type="repeat" description="Solcar" evidence="8">
    <location>
        <begin position="1"/>
        <end position="75"/>
    </location>
</feature>
<dbReference type="SUPFAM" id="SSF103506">
    <property type="entry name" value="Mitochondrial carrier"/>
    <property type="match status" value="2"/>
</dbReference>
<dbReference type="RefSeq" id="XP_025380284.1">
    <property type="nucleotide sequence ID" value="XM_025524609.1"/>
</dbReference>
<dbReference type="AlphaFoldDB" id="A0A316YVL7"/>
<organism evidence="11 12">
    <name type="scientific">Acaromyces ingoldii</name>
    <dbReference type="NCBI Taxonomy" id="215250"/>
    <lineage>
        <taxon>Eukaryota</taxon>
        <taxon>Fungi</taxon>
        <taxon>Dikarya</taxon>
        <taxon>Basidiomycota</taxon>
        <taxon>Ustilaginomycotina</taxon>
        <taxon>Exobasidiomycetes</taxon>
        <taxon>Exobasidiales</taxon>
        <taxon>Cryptobasidiaceae</taxon>
        <taxon>Acaromyces</taxon>
    </lineage>
</organism>
<dbReference type="InterPro" id="IPR018108">
    <property type="entry name" value="MCP_transmembrane"/>
</dbReference>
<feature type="region of interest" description="Disordered" evidence="10">
    <location>
        <begin position="194"/>
        <end position="214"/>
    </location>
</feature>
<gene>
    <name evidence="11" type="ORF">FA10DRAFT_298518</name>
</gene>
<evidence type="ECO:0000256" key="10">
    <source>
        <dbReference type="SAM" id="MobiDB-lite"/>
    </source>
</evidence>
<evidence type="ECO:0000256" key="9">
    <source>
        <dbReference type="RuleBase" id="RU000488"/>
    </source>
</evidence>
<evidence type="ECO:0000256" key="5">
    <source>
        <dbReference type="ARBA" id="ARBA00022737"/>
    </source>
</evidence>
<keyword evidence="5" id="KW-0677">Repeat</keyword>
<dbReference type="EMBL" id="KZ819634">
    <property type="protein sequence ID" value="PWN93086.1"/>
    <property type="molecule type" value="Genomic_DNA"/>
</dbReference>
<evidence type="ECO:0000256" key="6">
    <source>
        <dbReference type="ARBA" id="ARBA00022989"/>
    </source>
</evidence>
<evidence type="ECO:0000313" key="11">
    <source>
        <dbReference type="EMBL" id="PWN93086.1"/>
    </source>
</evidence>
<name>A0A316YVL7_9BASI</name>
<dbReference type="Pfam" id="PF00153">
    <property type="entry name" value="Mito_carr"/>
    <property type="match status" value="3"/>
</dbReference>
<feature type="repeat" description="Solcar" evidence="8">
    <location>
        <begin position="250"/>
        <end position="342"/>
    </location>
</feature>
<comment type="subcellular location">
    <subcellularLocation>
        <location evidence="1">Membrane</location>
        <topology evidence="1">Multi-pass membrane protein</topology>
    </subcellularLocation>
</comment>
<keyword evidence="7 8" id="KW-0472">Membrane</keyword>